<evidence type="ECO:0000313" key="2">
    <source>
        <dbReference type="Proteomes" id="UP000766698"/>
    </source>
</evidence>
<comment type="caution">
    <text evidence="1">The sequence shown here is derived from an EMBL/GenBank/DDBJ whole genome shotgun (WGS) entry which is preliminary data.</text>
</comment>
<gene>
    <name evidence="1" type="ORF">GL263_10255</name>
</gene>
<reference evidence="2" key="1">
    <citation type="journal article" date="2020" name="Syst. Appl. Microbiol.">
        <title>Streptomyces alkaliterrae sp. nov., isolated from an alkaline soil, and emended descriptions of Streptomyces alkaliphilus, Streptomyces calidiresistens and Streptomyces durbertensis.</title>
        <authorList>
            <person name="Swiecimska M."/>
            <person name="Golinska P."/>
            <person name="Nouioui I."/>
            <person name="Wypij M."/>
            <person name="Rai M."/>
            <person name="Sangal V."/>
            <person name="Goodfellow M."/>
        </authorList>
    </citation>
    <scope>NUCLEOTIDE SEQUENCE [LARGE SCALE GENOMIC DNA]</scope>
    <source>
        <strain evidence="2">DSM 104538</strain>
    </source>
</reference>
<dbReference type="EMBL" id="WMLF01000111">
    <property type="protein sequence ID" value="MBB1243935.1"/>
    <property type="molecule type" value="Genomic_DNA"/>
</dbReference>
<dbReference type="RefSeq" id="WP_182855297.1">
    <property type="nucleotide sequence ID" value="NZ_WMLF01000111.1"/>
</dbReference>
<organism evidence="1 2">
    <name type="scientific">Streptomyces durbertensis</name>
    <dbReference type="NCBI Taxonomy" id="2448886"/>
    <lineage>
        <taxon>Bacteria</taxon>
        <taxon>Bacillati</taxon>
        <taxon>Actinomycetota</taxon>
        <taxon>Actinomycetes</taxon>
        <taxon>Kitasatosporales</taxon>
        <taxon>Streptomycetaceae</taxon>
        <taxon>Streptomyces</taxon>
    </lineage>
</organism>
<dbReference type="Proteomes" id="UP000766698">
    <property type="component" value="Unassembled WGS sequence"/>
</dbReference>
<name>A0ABR6EF20_9ACTN</name>
<proteinExistence type="predicted"/>
<protein>
    <submittedName>
        <fullName evidence="1">Uncharacterized protein</fullName>
    </submittedName>
</protein>
<accession>A0ABR6EF20</accession>
<keyword evidence="2" id="KW-1185">Reference proteome</keyword>
<sequence length="233" mass="24153">MKNLSGAVCDLASEVVSVLRDGDHRAVISPNGQGPDAELGVAAVRVLGADVLLPSTLHRHPAAPGDLRLVREAVRTFPPGGDASASTEWSHWAMREALRRHDPTAAAPQLSGAAPDAAWLSRLSWQELTHQLAVLGALAVPPAVAGPSPVVAAAAPRTLDLARGFVRAVRRRDWLQAAGAGRWLAVLDSDTSPVPATLGLDAGLDFVLRMGGADPRVALHAHAARLLRAGAAG</sequence>
<evidence type="ECO:0000313" key="1">
    <source>
        <dbReference type="EMBL" id="MBB1243935.1"/>
    </source>
</evidence>